<feature type="domain" description="Gnk2-homologous" evidence="3">
    <location>
        <begin position="128"/>
        <end position="227"/>
    </location>
</feature>
<sequence>MRSSVLIFFFCVALYTAAAQQSLYHNCTGGTFDSADSGGFGGSLSALFSKLSSASLASNAANDTAGAGTDAAYGLYMCQGDLSGSDCQSCVQVAIAKINQSCAGYRRGFIWYDQCLLRYSKVDFFGQVDFAGVIMVNSETTSSMEPYEVMSALVEEAPFRQPLMFASNASDLYPIFAIAQCTSDLTPDSCHGCLTSILNFMQTCCLHKRGWRYLSQSCWIRYEATPFFSVPSKTEIIRSRCSADDFPAALLASEQSNLLAVVAELESNANSSGFYNTTIRDQRVGDLFGLALCREDPAALPSSACTGCLHRGRTAIANECTNKTQGIMWYDDCLLRYSNQTIFNVVDSEGRTFCSGESVSSDTANITITGAGAVVEAAVGNASLFASGIFTSRNANTSYVTAQCTRDLSRHNCRRCLGDGIRIVTDNCTQRRGWQFLSGSCMIRYEAYPFFTEMAPTTTVPRGGPGGGGGGGNSSPGGGGRRSSNVKVIAIILPIVAVLFLGS</sequence>
<gene>
    <name evidence="4" type="ORF">ZIOFF_029485</name>
</gene>
<dbReference type="InterPro" id="IPR002902">
    <property type="entry name" value="GNK2"/>
</dbReference>
<name>A0A8J5GRM3_ZINOF</name>
<feature type="signal peptide" evidence="2">
    <location>
        <begin position="1"/>
        <end position="19"/>
    </location>
</feature>
<evidence type="ECO:0000256" key="1">
    <source>
        <dbReference type="SAM" id="MobiDB-lite"/>
    </source>
</evidence>
<organism evidence="4 5">
    <name type="scientific">Zingiber officinale</name>
    <name type="common">Ginger</name>
    <name type="synonym">Amomum zingiber</name>
    <dbReference type="NCBI Taxonomy" id="94328"/>
    <lineage>
        <taxon>Eukaryota</taxon>
        <taxon>Viridiplantae</taxon>
        <taxon>Streptophyta</taxon>
        <taxon>Embryophyta</taxon>
        <taxon>Tracheophyta</taxon>
        <taxon>Spermatophyta</taxon>
        <taxon>Magnoliopsida</taxon>
        <taxon>Liliopsida</taxon>
        <taxon>Zingiberales</taxon>
        <taxon>Zingiberaceae</taxon>
        <taxon>Zingiber</taxon>
    </lineage>
</organism>
<dbReference type="CDD" id="cd23509">
    <property type="entry name" value="Gnk2-like"/>
    <property type="match status" value="4"/>
</dbReference>
<dbReference type="PANTHER" id="PTHR32411:SF43">
    <property type="entry name" value="CYSTEINE-RICH REPEAT SECRETORY PROTEIN 38"/>
    <property type="match status" value="1"/>
</dbReference>
<evidence type="ECO:0000313" key="4">
    <source>
        <dbReference type="EMBL" id="KAG6511417.1"/>
    </source>
</evidence>
<evidence type="ECO:0000256" key="2">
    <source>
        <dbReference type="SAM" id="SignalP"/>
    </source>
</evidence>
<accession>A0A8J5GRM3</accession>
<protein>
    <recommendedName>
        <fullName evidence="3">Gnk2-homologous domain-containing protein</fullName>
    </recommendedName>
</protein>
<comment type="caution">
    <text evidence="4">The sequence shown here is derived from an EMBL/GenBank/DDBJ whole genome shotgun (WGS) entry which is preliminary data.</text>
</comment>
<feature type="domain" description="Gnk2-homologous" evidence="3">
    <location>
        <begin position="234"/>
        <end position="342"/>
    </location>
</feature>
<feature type="compositionally biased region" description="Gly residues" evidence="1">
    <location>
        <begin position="463"/>
        <end position="481"/>
    </location>
</feature>
<feature type="domain" description="Gnk2-homologous" evidence="3">
    <location>
        <begin position="348"/>
        <end position="450"/>
    </location>
</feature>
<feature type="region of interest" description="Disordered" evidence="1">
    <location>
        <begin position="456"/>
        <end position="481"/>
    </location>
</feature>
<evidence type="ECO:0000259" key="3">
    <source>
        <dbReference type="PROSITE" id="PS51473"/>
    </source>
</evidence>
<proteinExistence type="predicted"/>
<dbReference type="Proteomes" id="UP000734854">
    <property type="component" value="Unassembled WGS sequence"/>
</dbReference>
<evidence type="ECO:0000313" key="5">
    <source>
        <dbReference type="Proteomes" id="UP000734854"/>
    </source>
</evidence>
<dbReference type="Pfam" id="PF01657">
    <property type="entry name" value="Stress-antifung"/>
    <property type="match status" value="4"/>
</dbReference>
<feature type="chain" id="PRO_5035259680" description="Gnk2-homologous domain-containing protein" evidence="2">
    <location>
        <begin position="20"/>
        <end position="503"/>
    </location>
</feature>
<keyword evidence="5" id="KW-1185">Reference proteome</keyword>
<reference evidence="4 5" key="1">
    <citation type="submission" date="2020-08" db="EMBL/GenBank/DDBJ databases">
        <title>Plant Genome Project.</title>
        <authorList>
            <person name="Zhang R.-G."/>
        </authorList>
    </citation>
    <scope>NUCLEOTIDE SEQUENCE [LARGE SCALE GENOMIC DNA]</scope>
    <source>
        <tissue evidence="4">Rhizome</tissue>
    </source>
</reference>
<dbReference type="PROSITE" id="PS51473">
    <property type="entry name" value="GNK2"/>
    <property type="match status" value="4"/>
</dbReference>
<dbReference type="InterPro" id="IPR050581">
    <property type="entry name" value="CRR_secretory_protein"/>
</dbReference>
<dbReference type="EMBL" id="JACMSC010000008">
    <property type="protein sequence ID" value="KAG6511417.1"/>
    <property type="molecule type" value="Genomic_DNA"/>
</dbReference>
<keyword evidence="2" id="KW-0732">Signal</keyword>
<dbReference type="PANTHER" id="PTHR32411">
    <property type="entry name" value="CYSTEINE-RICH REPEAT SECRETORY PROTEIN 38-RELATED"/>
    <property type="match status" value="1"/>
</dbReference>
<dbReference type="OrthoDB" id="696781at2759"/>
<feature type="domain" description="Gnk2-homologous" evidence="3">
    <location>
        <begin position="22"/>
        <end position="124"/>
    </location>
</feature>
<dbReference type="AlphaFoldDB" id="A0A8J5GRM3"/>